<dbReference type="AlphaFoldDB" id="K1E208"/>
<keyword evidence="5" id="KW-1185">Reference proteome</keyword>
<feature type="transmembrane region" description="Helical" evidence="1">
    <location>
        <begin position="22"/>
        <end position="41"/>
    </location>
</feature>
<keyword evidence="1" id="KW-1133">Transmembrane helix</keyword>
<organism evidence="2 4">
    <name type="scientific">Janibacter hoylei PVAS-1</name>
    <dbReference type="NCBI Taxonomy" id="1210046"/>
    <lineage>
        <taxon>Bacteria</taxon>
        <taxon>Bacillati</taxon>
        <taxon>Actinomycetota</taxon>
        <taxon>Actinomycetes</taxon>
        <taxon>Micrococcales</taxon>
        <taxon>Intrasporangiaceae</taxon>
        <taxon>Janibacter</taxon>
    </lineage>
</organism>
<evidence type="ECO:0000313" key="2">
    <source>
        <dbReference type="EMBL" id="EKA62699.1"/>
    </source>
</evidence>
<name>K1E208_9MICO</name>
<dbReference type="Proteomes" id="UP000288711">
    <property type="component" value="Unassembled WGS sequence"/>
</dbReference>
<dbReference type="EMBL" id="PIPF01000003">
    <property type="protein sequence ID" value="RWU84783.1"/>
    <property type="molecule type" value="Genomic_DNA"/>
</dbReference>
<reference evidence="3 5" key="1">
    <citation type="journal article" date="2009" name="Int. J. Syst. Evol. Microbiol.">
        <title>Janibacter hoylei sp. nov., Bacillus isronensis sp. nov. and Bacillus aryabhattai sp. nov., isolated from cryotubes used for collecting air from the upper atmosphere.</title>
        <authorList>
            <person name="Shivaji S."/>
            <person name="Chaturvedi P."/>
            <person name="Begum Z."/>
            <person name="Pindi P.K."/>
            <person name="Manorama R."/>
            <person name="Padmanaban D.A."/>
            <person name="Shouche Y.S."/>
            <person name="Pawar S."/>
            <person name="Vaishampayan P."/>
            <person name="Dutt C.B."/>
            <person name="Datta G.N."/>
            <person name="Manchanda R.K."/>
            <person name="Rao U.R."/>
            <person name="Bhargava P.M."/>
            <person name="Narlikar J.V."/>
        </authorList>
    </citation>
    <scope>NUCLEOTIDE SEQUENCE [LARGE SCALE GENOMIC DNA]</scope>
    <source>
        <strain evidence="3 5">PVAS-1</strain>
    </source>
</reference>
<dbReference type="STRING" id="1210046.B277_00735"/>
<dbReference type="eggNOG" id="ENOG5033YSZ">
    <property type="taxonomic scope" value="Bacteria"/>
</dbReference>
<proteinExistence type="predicted"/>
<evidence type="ECO:0000313" key="4">
    <source>
        <dbReference type="Proteomes" id="UP000004474"/>
    </source>
</evidence>
<dbReference type="PATRIC" id="fig|1210046.3.peg.147"/>
<reference evidence="3" key="3">
    <citation type="submission" date="2017-11" db="EMBL/GenBank/DDBJ databases">
        <authorList>
            <person name="Seuylemezian A."/>
            <person name="Cooper K."/>
            <person name="Vaishampayan P."/>
        </authorList>
    </citation>
    <scope>NUCLEOTIDE SEQUENCE</scope>
    <source>
        <strain evidence="3">PVAS-1</strain>
    </source>
</reference>
<evidence type="ECO:0000256" key="1">
    <source>
        <dbReference type="SAM" id="Phobius"/>
    </source>
</evidence>
<dbReference type="Proteomes" id="UP000004474">
    <property type="component" value="Unassembled WGS sequence"/>
</dbReference>
<accession>K1E208</accession>
<sequence>MGRGAEGDAVSTPSKAADATKLTLAVLAALAIVAFLVGVVLRGAIGGGGSVDGRVHYYTSERSHSVRIGPNGWFTYGDEDGEWVEHAPTGERWGGSRFYGDGTLTSDGALVSTLGGDVRVERADGEVEARATDLLVAHGDKAVRPGDEAEFVGMSTRHVAVVSCMSPGGGARLGEDVTGGRLVVSGVVLEDASVAWSHDTEVGCDVDLATLYPGGLPEQRYALITPDEETTQALDLDTGKVARTWQDAPRGRVLVREDEAIHRAGDVVTVTSLRSGEELARTSCPGARLDNPGDSGGRLAGEATPVVRCDDGVRLLDGDRVVTVDVPPVERSQEVPDGRSVVHDRFEISRDGDTLTLRDALEDEVVGDVEVPEGYRIATNDPRGRLIVFFLPTDKLFSDAAESSFRIVDTRTAELVAETDDGLSPGADVSPDGFAVLQEYQERRGGRYSRPSRSHAWVVGVDEVERRD</sequence>
<keyword evidence="1" id="KW-0472">Membrane</keyword>
<protein>
    <submittedName>
        <fullName evidence="2">Uncharacterized protein</fullName>
    </submittedName>
</protein>
<gene>
    <name evidence="2" type="ORF">B277_00735</name>
    <name evidence="3" type="ORF">CWN80_04220</name>
</gene>
<evidence type="ECO:0000313" key="5">
    <source>
        <dbReference type="Proteomes" id="UP000288711"/>
    </source>
</evidence>
<evidence type="ECO:0000313" key="3">
    <source>
        <dbReference type="EMBL" id="RWU84783.1"/>
    </source>
</evidence>
<keyword evidence="1" id="KW-0812">Transmembrane</keyword>
<comment type="caution">
    <text evidence="2">The sequence shown here is derived from an EMBL/GenBank/DDBJ whole genome shotgun (WGS) entry which is preliminary data.</text>
</comment>
<reference evidence="2 4" key="2">
    <citation type="journal article" date="2012" name="J. Bacteriol.">
        <title>Genome Sequence of Janibacter hoylei MTCC8307, Isolated from the Stratospheric Air.</title>
        <authorList>
            <person name="Pawar S.P."/>
            <person name="Dhotre D.P."/>
            <person name="Shetty S.A."/>
            <person name="Chowdhury S.P."/>
            <person name="Chaudhari B.L."/>
            <person name="Shouche Y.S."/>
        </authorList>
    </citation>
    <scope>NUCLEOTIDE SEQUENCE [LARGE SCALE GENOMIC DNA]</scope>
    <source>
        <strain evidence="2 4">PVAS-1</strain>
    </source>
</reference>
<dbReference type="EMBL" id="ALWX01000003">
    <property type="protein sequence ID" value="EKA62699.1"/>
    <property type="molecule type" value="Genomic_DNA"/>
</dbReference>